<evidence type="ECO:0000313" key="2">
    <source>
        <dbReference type="EMBL" id="MDQ2093294.1"/>
    </source>
</evidence>
<organism evidence="2 3">
    <name type="scientific">Rhodalgimonas zhirmunskyi</name>
    <dbReference type="NCBI Taxonomy" id="2964767"/>
    <lineage>
        <taxon>Bacteria</taxon>
        <taxon>Pseudomonadati</taxon>
        <taxon>Pseudomonadota</taxon>
        <taxon>Alphaproteobacteria</taxon>
        <taxon>Rhodobacterales</taxon>
        <taxon>Roseobacteraceae</taxon>
        <taxon>Rhodalgimonas</taxon>
    </lineage>
</organism>
<accession>A0AAJ1X585</accession>
<comment type="caution">
    <text evidence="2">The sequence shown here is derived from an EMBL/GenBank/DDBJ whole genome shotgun (WGS) entry which is preliminary data.</text>
</comment>
<evidence type="ECO:0000256" key="1">
    <source>
        <dbReference type="SAM" id="SignalP"/>
    </source>
</evidence>
<proteinExistence type="predicted"/>
<reference evidence="2" key="1">
    <citation type="submission" date="2022-07" db="EMBL/GenBank/DDBJ databases">
        <authorList>
            <person name="Otstavnykh N."/>
            <person name="Isaeva M."/>
            <person name="Bystritskaya E."/>
        </authorList>
    </citation>
    <scope>NUCLEOTIDE SEQUENCE</scope>
    <source>
        <strain evidence="2">10Alg 79</strain>
    </source>
</reference>
<sequence>MRNAVSRPLLALGLALSLLLSSAPQAQAKSRIYAGSEAEALKCAHLFSMTALLLWKSGKISTRAKDSGMAASVIILDRYVGGTWEQKKKALTAVGQRRTLLTTLEEFNAQNKYCLRRFPIN</sequence>
<dbReference type="AlphaFoldDB" id="A0AAJ1X585"/>
<protein>
    <submittedName>
        <fullName evidence="2">Uncharacterized protein</fullName>
    </submittedName>
</protein>
<name>A0AAJ1X585_9RHOB</name>
<dbReference type="Proteomes" id="UP001227162">
    <property type="component" value="Unassembled WGS sequence"/>
</dbReference>
<dbReference type="EMBL" id="JANFFA010000001">
    <property type="protein sequence ID" value="MDQ2093294.1"/>
    <property type="molecule type" value="Genomic_DNA"/>
</dbReference>
<reference evidence="2" key="2">
    <citation type="submission" date="2023-04" db="EMBL/GenBank/DDBJ databases">
        <title>'Rhodoalgimonas zhirmunskyi' gen. nov., isolated from a red alga.</title>
        <authorList>
            <person name="Nedashkovskaya O.I."/>
            <person name="Otstavnykh N.Y."/>
            <person name="Bystritskaya E.P."/>
            <person name="Balabanova L.A."/>
            <person name="Isaeva M.P."/>
        </authorList>
    </citation>
    <scope>NUCLEOTIDE SEQUENCE</scope>
    <source>
        <strain evidence="2">10Alg 79</strain>
    </source>
</reference>
<gene>
    <name evidence="2" type="ORF">NOI20_04165</name>
</gene>
<keyword evidence="3" id="KW-1185">Reference proteome</keyword>
<feature type="signal peptide" evidence="1">
    <location>
        <begin position="1"/>
        <end position="28"/>
    </location>
</feature>
<feature type="chain" id="PRO_5042470553" evidence="1">
    <location>
        <begin position="29"/>
        <end position="121"/>
    </location>
</feature>
<keyword evidence="1" id="KW-0732">Signal</keyword>
<evidence type="ECO:0000313" key="3">
    <source>
        <dbReference type="Proteomes" id="UP001227162"/>
    </source>
</evidence>